<dbReference type="PANTHER" id="PTHR30427:SF1">
    <property type="entry name" value="TRANSCRIPTIONAL ACTIVATOR PROTEIN LYSR"/>
    <property type="match status" value="1"/>
</dbReference>
<proteinExistence type="inferred from homology"/>
<organism evidence="6 7">
    <name type="scientific">Pseudaquabacterium rugosum</name>
    <dbReference type="NCBI Taxonomy" id="2984194"/>
    <lineage>
        <taxon>Bacteria</taxon>
        <taxon>Pseudomonadati</taxon>
        <taxon>Pseudomonadota</taxon>
        <taxon>Betaproteobacteria</taxon>
        <taxon>Burkholderiales</taxon>
        <taxon>Sphaerotilaceae</taxon>
        <taxon>Pseudaquabacterium</taxon>
    </lineage>
</organism>
<keyword evidence="4" id="KW-0804">Transcription</keyword>
<dbReference type="PANTHER" id="PTHR30427">
    <property type="entry name" value="TRANSCRIPTIONAL ACTIVATOR PROTEIN LYSR"/>
    <property type="match status" value="1"/>
</dbReference>
<evidence type="ECO:0000256" key="1">
    <source>
        <dbReference type="ARBA" id="ARBA00009437"/>
    </source>
</evidence>
<protein>
    <submittedName>
        <fullName evidence="6">LysR family transcriptional regulator</fullName>
    </submittedName>
</protein>
<dbReference type="SUPFAM" id="SSF53850">
    <property type="entry name" value="Periplasmic binding protein-like II"/>
    <property type="match status" value="1"/>
</dbReference>
<feature type="domain" description="HTH lysR-type" evidence="5">
    <location>
        <begin position="3"/>
        <end position="60"/>
    </location>
</feature>
<evidence type="ECO:0000256" key="4">
    <source>
        <dbReference type="ARBA" id="ARBA00023163"/>
    </source>
</evidence>
<dbReference type="InterPro" id="IPR037424">
    <property type="entry name" value="NocR_PBP2"/>
</dbReference>
<evidence type="ECO:0000313" key="6">
    <source>
        <dbReference type="EMBL" id="MEK8026582.1"/>
    </source>
</evidence>
<name>A0ABU9BC88_9BURK</name>
<dbReference type="InterPro" id="IPR036388">
    <property type="entry name" value="WH-like_DNA-bd_sf"/>
</dbReference>
<dbReference type="CDD" id="cd08415">
    <property type="entry name" value="PBP2_LysR_opines_like"/>
    <property type="match status" value="1"/>
</dbReference>
<dbReference type="Pfam" id="PF00126">
    <property type="entry name" value="HTH_1"/>
    <property type="match status" value="1"/>
</dbReference>
<dbReference type="SUPFAM" id="SSF46785">
    <property type="entry name" value="Winged helix' DNA-binding domain"/>
    <property type="match status" value="1"/>
</dbReference>
<dbReference type="PROSITE" id="PS50931">
    <property type="entry name" value="HTH_LYSR"/>
    <property type="match status" value="1"/>
</dbReference>
<dbReference type="InterPro" id="IPR005119">
    <property type="entry name" value="LysR_subst-bd"/>
</dbReference>
<dbReference type="InterPro" id="IPR000847">
    <property type="entry name" value="LysR_HTH_N"/>
</dbReference>
<accession>A0ABU9BC88</accession>
<evidence type="ECO:0000313" key="7">
    <source>
        <dbReference type="Proteomes" id="UP001368500"/>
    </source>
</evidence>
<dbReference type="Gene3D" id="1.10.10.10">
    <property type="entry name" value="Winged helix-like DNA-binding domain superfamily/Winged helix DNA-binding domain"/>
    <property type="match status" value="1"/>
</dbReference>
<evidence type="ECO:0000259" key="5">
    <source>
        <dbReference type="PROSITE" id="PS50931"/>
    </source>
</evidence>
<dbReference type="Pfam" id="PF03466">
    <property type="entry name" value="LysR_substrate"/>
    <property type="match status" value="1"/>
</dbReference>
<keyword evidence="3" id="KW-0238">DNA-binding</keyword>
<gene>
    <name evidence="6" type="ORF">AACH11_11480</name>
</gene>
<evidence type="ECO:0000256" key="2">
    <source>
        <dbReference type="ARBA" id="ARBA00023015"/>
    </source>
</evidence>
<evidence type="ECO:0000256" key="3">
    <source>
        <dbReference type="ARBA" id="ARBA00023125"/>
    </source>
</evidence>
<dbReference type="Proteomes" id="UP001368500">
    <property type="component" value="Unassembled WGS sequence"/>
</dbReference>
<reference evidence="6 7" key="1">
    <citation type="submission" date="2024-04" db="EMBL/GenBank/DDBJ databases">
        <title>Novel species of the genus Ideonella isolated from streams.</title>
        <authorList>
            <person name="Lu H."/>
        </authorList>
    </citation>
    <scope>NUCLEOTIDE SEQUENCE [LARGE SCALE GENOMIC DNA]</scope>
    <source>
        <strain evidence="6 7">BYS139W</strain>
    </source>
</reference>
<dbReference type="InterPro" id="IPR036390">
    <property type="entry name" value="WH_DNA-bd_sf"/>
</dbReference>
<dbReference type="EMBL" id="JBBUTF010000009">
    <property type="protein sequence ID" value="MEK8026582.1"/>
    <property type="molecule type" value="Genomic_DNA"/>
</dbReference>
<dbReference type="RefSeq" id="WP_341374368.1">
    <property type="nucleotide sequence ID" value="NZ_JBBUTF010000009.1"/>
</dbReference>
<comment type="caution">
    <text evidence="6">The sequence shown here is derived from an EMBL/GenBank/DDBJ whole genome shotgun (WGS) entry which is preliminary data.</text>
</comment>
<sequence>MSINLRQIEVFRAVMSTGSISGASRLLHVSQPAVSRLLAHTETRVGFALFDRVKGRLFATPEAKRLFISVEEVYLSVQRVNELAHDLSLRQGGALQILASPSLGQRLVPRALSEFRTAHPDTQVTFEFVPYAAMLERVAQQQADLGLLIMPVDHPNLQVRALGEGRMVCLCPYDHALSRKATLRLDDLAPYGLIGYDRETPFGRMLGTMYEQAGLELRTTVSVGSPQNACALVEAGVGIALVDEFSAYSWPSGEFVVRPLADAPTFPANLLHSRFEPLSQRAQAFVDILGRLLRAEGFAPSDRYGQAPASASALAAACG</sequence>
<dbReference type="Gene3D" id="3.40.190.290">
    <property type="match status" value="1"/>
</dbReference>
<keyword evidence="7" id="KW-1185">Reference proteome</keyword>
<keyword evidence="2" id="KW-0805">Transcription regulation</keyword>
<comment type="similarity">
    <text evidence="1">Belongs to the LysR transcriptional regulatory family.</text>
</comment>